<organism evidence="2 3">
    <name type="scientific">Schizophyllum amplum</name>
    <dbReference type="NCBI Taxonomy" id="97359"/>
    <lineage>
        <taxon>Eukaryota</taxon>
        <taxon>Fungi</taxon>
        <taxon>Dikarya</taxon>
        <taxon>Basidiomycota</taxon>
        <taxon>Agaricomycotina</taxon>
        <taxon>Agaricomycetes</taxon>
        <taxon>Agaricomycetidae</taxon>
        <taxon>Agaricales</taxon>
        <taxon>Schizophyllaceae</taxon>
        <taxon>Schizophyllum</taxon>
    </lineage>
</organism>
<gene>
    <name evidence="2" type="ORF">BD626DRAFT_593077</name>
</gene>
<evidence type="ECO:0000313" key="2">
    <source>
        <dbReference type="EMBL" id="TRM62788.1"/>
    </source>
</evidence>
<sequence length="286" mass="31101">MSKVDFPLVVSAPQIAQLSPVKGKGKGRKRTLTLVDGSESDASTRIVVMLTRLVDTLDLNASLPVTPQIMEAMRLRIIQLEEQVASAQPPPAKRARVEKDDNYEPPVASTSAVSAKQAAGDAKKRKMQFKTFFDRLKKECKSDNVKFQGKGPKTIKFDEVLTHEDFEALFKGKGNLIQPTPTNKPKSTVTIMTFNSAQITDLFEGELKPLKGNRWTRSLGGGLFGGGMFGGGGMTMSKSKKTGACDLTVNSLEVNYSKNNMKCTLKFDVSEVGGGYGYGGYDSDGW</sequence>
<dbReference type="Proteomes" id="UP000320762">
    <property type="component" value="Unassembled WGS sequence"/>
</dbReference>
<evidence type="ECO:0000313" key="3">
    <source>
        <dbReference type="Proteomes" id="UP000320762"/>
    </source>
</evidence>
<dbReference type="EMBL" id="VDMD01000011">
    <property type="protein sequence ID" value="TRM62788.1"/>
    <property type="molecule type" value="Genomic_DNA"/>
</dbReference>
<comment type="caution">
    <text evidence="2">The sequence shown here is derived from an EMBL/GenBank/DDBJ whole genome shotgun (WGS) entry which is preliminary data.</text>
</comment>
<name>A0A550CDA5_9AGAR</name>
<evidence type="ECO:0000256" key="1">
    <source>
        <dbReference type="SAM" id="MobiDB-lite"/>
    </source>
</evidence>
<protein>
    <submittedName>
        <fullName evidence="2">Uncharacterized protein</fullName>
    </submittedName>
</protein>
<keyword evidence="3" id="KW-1185">Reference proteome</keyword>
<dbReference type="AlphaFoldDB" id="A0A550CDA5"/>
<feature type="region of interest" description="Disordered" evidence="1">
    <location>
        <begin position="84"/>
        <end position="119"/>
    </location>
</feature>
<reference evidence="2 3" key="1">
    <citation type="journal article" date="2019" name="New Phytol.">
        <title>Comparative genomics reveals unique wood-decay strategies and fruiting body development in the Schizophyllaceae.</title>
        <authorList>
            <person name="Almasi E."/>
            <person name="Sahu N."/>
            <person name="Krizsan K."/>
            <person name="Balint B."/>
            <person name="Kovacs G.M."/>
            <person name="Kiss B."/>
            <person name="Cseklye J."/>
            <person name="Drula E."/>
            <person name="Henrissat B."/>
            <person name="Nagy I."/>
            <person name="Chovatia M."/>
            <person name="Adam C."/>
            <person name="LaButti K."/>
            <person name="Lipzen A."/>
            <person name="Riley R."/>
            <person name="Grigoriev I.V."/>
            <person name="Nagy L.G."/>
        </authorList>
    </citation>
    <scope>NUCLEOTIDE SEQUENCE [LARGE SCALE GENOMIC DNA]</scope>
    <source>
        <strain evidence="2 3">NL-1724</strain>
    </source>
</reference>
<accession>A0A550CDA5</accession>
<proteinExistence type="predicted"/>
<dbReference type="OrthoDB" id="2743634at2759"/>